<comment type="subcellular location">
    <subcellularLocation>
        <location evidence="7">Cytoplasm</location>
    </subcellularLocation>
</comment>
<dbReference type="CDD" id="cd22529">
    <property type="entry name" value="KH-II_NusA_rpt2"/>
    <property type="match status" value="1"/>
</dbReference>
<comment type="caution">
    <text evidence="9">The sequence shown here is derived from an EMBL/GenBank/DDBJ whole genome shotgun (WGS) entry which is preliminary data.</text>
</comment>
<keyword evidence="5 7" id="KW-0805">Transcription regulation</keyword>
<dbReference type="Pfam" id="PF26594">
    <property type="entry name" value="KH_NusA_2nd"/>
    <property type="match status" value="1"/>
</dbReference>
<dbReference type="Pfam" id="PF13184">
    <property type="entry name" value="KH_NusA_1st"/>
    <property type="match status" value="1"/>
</dbReference>
<dbReference type="InterPro" id="IPR012340">
    <property type="entry name" value="NA-bd_OB-fold"/>
</dbReference>
<gene>
    <name evidence="7 9" type="primary">nusA</name>
    <name evidence="9" type="ORF">MWN33_02500</name>
</gene>
<evidence type="ECO:0000256" key="5">
    <source>
        <dbReference type="ARBA" id="ARBA00023015"/>
    </source>
</evidence>
<dbReference type="InterPro" id="IPR058582">
    <property type="entry name" value="KH_NusA_2nd"/>
</dbReference>
<protein>
    <recommendedName>
        <fullName evidence="7">Transcription termination/antitermination protein NusA</fullName>
    </recommendedName>
</protein>
<dbReference type="InterPro" id="IPR010214">
    <property type="entry name" value="Tscrpt_termin_fac_NusA_C_rpt"/>
</dbReference>
<dbReference type="Pfam" id="PF08529">
    <property type="entry name" value="NusA_N"/>
    <property type="match status" value="1"/>
</dbReference>
<dbReference type="SUPFAM" id="SSF54814">
    <property type="entry name" value="Prokaryotic type KH domain (KH-domain type II)"/>
    <property type="match status" value="2"/>
</dbReference>
<evidence type="ECO:0000256" key="2">
    <source>
        <dbReference type="ARBA" id="ARBA00022490"/>
    </source>
</evidence>
<evidence type="ECO:0000256" key="3">
    <source>
        <dbReference type="ARBA" id="ARBA00022814"/>
    </source>
</evidence>
<keyword evidence="4 7" id="KW-0694">RNA-binding</keyword>
<dbReference type="SUPFAM" id="SSF47794">
    <property type="entry name" value="Rad51 N-terminal domain-like"/>
    <property type="match status" value="1"/>
</dbReference>
<accession>A0ABT0DII4</accession>
<dbReference type="NCBIfam" id="TIGR01953">
    <property type="entry name" value="NusA"/>
    <property type="match status" value="1"/>
</dbReference>
<dbReference type="Pfam" id="PF00575">
    <property type="entry name" value="S1"/>
    <property type="match status" value="1"/>
</dbReference>
<dbReference type="SUPFAM" id="SSF50249">
    <property type="entry name" value="Nucleic acid-binding proteins"/>
    <property type="match status" value="1"/>
</dbReference>
<organism evidence="9 10">
    <name type="scientific">Ancylobacter koreensis</name>
    <dbReference type="NCBI Taxonomy" id="266121"/>
    <lineage>
        <taxon>Bacteria</taxon>
        <taxon>Pseudomonadati</taxon>
        <taxon>Pseudomonadota</taxon>
        <taxon>Alphaproteobacteria</taxon>
        <taxon>Hyphomicrobiales</taxon>
        <taxon>Xanthobacteraceae</taxon>
        <taxon>Ancylobacter</taxon>
    </lineage>
</organism>
<comment type="function">
    <text evidence="7">Participates in both transcription termination and antitermination.</text>
</comment>
<dbReference type="InterPro" id="IPR010213">
    <property type="entry name" value="TF_NusA"/>
</dbReference>
<dbReference type="Gene3D" id="3.30.300.20">
    <property type="match status" value="2"/>
</dbReference>
<dbReference type="InterPro" id="IPR015946">
    <property type="entry name" value="KH_dom-like_a/b"/>
</dbReference>
<dbReference type="InterPro" id="IPR025249">
    <property type="entry name" value="TF_NusA_KH_1st"/>
</dbReference>
<evidence type="ECO:0000259" key="8">
    <source>
        <dbReference type="PROSITE" id="PS50126"/>
    </source>
</evidence>
<keyword evidence="1 7" id="KW-0806">Transcription termination</keyword>
<dbReference type="NCBIfam" id="TIGR01954">
    <property type="entry name" value="nusA_Cterm_rpt"/>
    <property type="match status" value="1"/>
</dbReference>
<dbReference type="Gene3D" id="1.10.150.20">
    <property type="entry name" value="5' to 3' exonuclease, C-terminal subdomain"/>
    <property type="match status" value="2"/>
</dbReference>
<dbReference type="SMART" id="SM00316">
    <property type="entry name" value="S1"/>
    <property type="match status" value="1"/>
</dbReference>
<comment type="similarity">
    <text evidence="7">Belongs to the NusA family.</text>
</comment>
<name>A0ABT0DII4_9HYPH</name>
<keyword evidence="2 7" id="KW-0963">Cytoplasm</keyword>
<dbReference type="CDD" id="cd02134">
    <property type="entry name" value="KH-II_NusA_rpt1"/>
    <property type="match status" value="1"/>
</dbReference>
<dbReference type="Proteomes" id="UP001202867">
    <property type="component" value="Unassembled WGS sequence"/>
</dbReference>
<evidence type="ECO:0000256" key="4">
    <source>
        <dbReference type="ARBA" id="ARBA00022884"/>
    </source>
</evidence>
<reference evidence="10" key="2">
    <citation type="submission" date="2023-07" db="EMBL/GenBank/DDBJ databases">
        <title>Ancylobacter moscoviensis sp. nov., facultatively methylotrophic bacteria from activated sludge and the reclassification of Starkeya novella (Starkey 1934) Kelly et al. 2000 as Ancylobacter novellus comb. nov., Starkeya koreensis Im et al. 2006 as Ancylobacter koreensis comb.nov., Angulomicrobium tetraedrale Vasil'eva et al. 1986 as Ancylobacter tetraedralis comb. nov., Angulomicrobium amanitiforme Fritz et al. 2004 as Ancylobacter amanitiformis comb. nov. and Methylorhabdus multivorans Doronina et al. 1996 as Ancylobacter multivorans comb. nov. and emended description of the genus Ancylobacter.</title>
        <authorList>
            <person name="Doronina N."/>
            <person name="Chemodurova A."/>
            <person name="Grouzdev D."/>
            <person name="Koziaeva V."/>
            <person name="Shi W."/>
            <person name="Wu L."/>
            <person name="Kaparullina E."/>
        </authorList>
    </citation>
    <scope>NUCLEOTIDE SEQUENCE [LARGE SCALE GENOMIC DNA]</scope>
    <source>
        <strain evidence="10">Jip08</strain>
    </source>
</reference>
<dbReference type="EMBL" id="JALKCG010000001">
    <property type="protein sequence ID" value="MCK0206897.1"/>
    <property type="molecule type" value="Genomic_DNA"/>
</dbReference>
<keyword evidence="10" id="KW-1185">Reference proteome</keyword>
<comment type="subunit">
    <text evidence="7">Monomer. Binds directly to the core enzyme of the DNA-dependent RNA polymerase and to nascent RNA.</text>
</comment>
<dbReference type="RefSeq" id="WP_247198539.1">
    <property type="nucleotide sequence ID" value="NZ_JALKCG010000001.1"/>
</dbReference>
<evidence type="ECO:0000313" key="9">
    <source>
        <dbReference type="EMBL" id="MCK0206897.1"/>
    </source>
</evidence>
<evidence type="ECO:0000313" key="10">
    <source>
        <dbReference type="Proteomes" id="UP001202867"/>
    </source>
</evidence>
<dbReference type="InterPro" id="IPR010995">
    <property type="entry name" value="DNA_repair_Rad51/TF_NusA_a-hlx"/>
</dbReference>
<dbReference type="InterPro" id="IPR036555">
    <property type="entry name" value="NusA_N_sf"/>
</dbReference>
<dbReference type="PANTHER" id="PTHR22648">
    <property type="entry name" value="TRANSCRIPTION TERMINATION FACTOR NUSA"/>
    <property type="match status" value="1"/>
</dbReference>
<reference evidence="9 10" key="1">
    <citation type="submission" date="2022-04" db="EMBL/GenBank/DDBJ databases">
        <authorList>
            <person name="Grouzdev D.S."/>
            <person name="Pantiukh K.S."/>
            <person name="Krutkina M.S."/>
        </authorList>
    </citation>
    <scope>NUCLEOTIDE SEQUENCE [LARGE SCALE GENOMIC DNA]</scope>
    <source>
        <strain evidence="9 10">Jip08</strain>
    </source>
</reference>
<evidence type="ECO:0000256" key="7">
    <source>
        <dbReference type="HAMAP-Rule" id="MF_00945"/>
    </source>
</evidence>
<dbReference type="HAMAP" id="MF_00945_B">
    <property type="entry name" value="NusA_B"/>
    <property type="match status" value="1"/>
</dbReference>
<dbReference type="InterPro" id="IPR013735">
    <property type="entry name" value="TF_NusA_N"/>
</dbReference>
<evidence type="ECO:0000256" key="1">
    <source>
        <dbReference type="ARBA" id="ARBA00022472"/>
    </source>
</evidence>
<dbReference type="PANTHER" id="PTHR22648:SF0">
    <property type="entry name" value="TRANSCRIPTION TERMINATION_ANTITERMINATION PROTEIN NUSA"/>
    <property type="match status" value="1"/>
</dbReference>
<keyword evidence="3 7" id="KW-0889">Transcription antitermination</keyword>
<dbReference type="PROSITE" id="PS50084">
    <property type="entry name" value="KH_TYPE_1"/>
    <property type="match status" value="1"/>
</dbReference>
<dbReference type="Gene3D" id="2.40.50.140">
    <property type="entry name" value="Nucleic acid-binding proteins"/>
    <property type="match status" value="1"/>
</dbReference>
<dbReference type="InterPro" id="IPR009019">
    <property type="entry name" value="KH_sf_prok-type"/>
</dbReference>
<dbReference type="InterPro" id="IPR003029">
    <property type="entry name" value="S1_domain"/>
</dbReference>
<dbReference type="InterPro" id="IPR004087">
    <property type="entry name" value="KH_dom"/>
</dbReference>
<dbReference type="CDD" id="cd04455">
    <property type="entry name" value="S1_NusA"/>
    <property type="match status" value="1"/>
</dbReference>
<dbReference type="InterPro" id="IPR030842">
    <property type="entry name" value="TF_NusA_bacterial"/>
</dbReference>
<evidence type="ECO:0000256" key="6">
    <source>
        <dbReference type="ARBA" id="ARBA00023163"/>
    </source>
</evidence>
<feature type="domain" description="S1 motif" evidence="8">
    <location>
        <begin position="141"/>
        <end position="205"/>
    </location>
</feature>
<keyword evidence="6 7" id="KW-0804">Transcription</keyword>
<proteinExistence type="inferred from homology"/>
<dbReference type="Gene3D" id="3.30.1480.10">
    <property type="entry name" value="NusA, N-terminal domain"/>
    <property type="match status" value="1"/>
</dbReference>
<dbReference type="SUPFAM" id="SSF69705">
    <property type="entry name" value="Transcription factor NusA, N-terminal domain"/>
    <property type="match status" value="1"/>
</dbReference>
<dbReference type="SMART" id="SM00322">
    <property type="entry name" value="KH"/>
    <property type="match status" value="2"/>
</dbReference>
<dbReference type="PROSITE" id="PS50126">
    <property type="entry name" value="S1"/>
    <property type="match status" value="1"/>
</dbReference>
<sequence length="538" mass="59100">MAVVSANRLELLQIADAVAREKSIDRSIVIAAMEDAIAKAARSRYGAETDIHAEINPRTGELRLARHLLVVDQIENPAIEIDLDGARRLNPAAQIGDSIADTLPPFDFGRIAAQSAKQVIVQKVREAERDRQYDEYKDRIGEIVNGAVKRVEYGNVVVDLGRGEASLRRDELLPREVFKTGDRIRAYVYDVRREQRGPQIFLSRTHPHFMAKLFAQEVPEIYDGIVEIKAVARDPGSRAKIAVTSRDSSVDPVGACVGMRGSRVQAVVNELQGEKIDIIPWSPDVATFIVNALAPAEVVKVVLDEDRERIEVVVPDAQLSLAIGRRGQNVRLASQLTGWDIDIMTEAEESERRQKEFAERSKIFAEALDLDEMMGQLLASEGFATVEEIAYVPLNELAGIEGLDEDTAQELQNRALGYLAQVEADLDARRRELGVEDALREVPGVTSPMLVAFGENDIKTVEDLAGCATDDLTGWTERKDGEVVRVAGALEGFQLSREDAEALIMQARVKAGWITAEDLAAGDGDEAAEETEADEAQG</sequence>